<feature type="transmembrane region" description="Helical" evidence="2">
    <location>
        <begin position="64"/>
        <end position="83"/>
    </location>
</feature>
<reference evidence="3" key="2">
    <citation type="submission" date="2020-09" db="EMBL/GenBank/DDBJ databases">
        <authorList>
            <person name="Sun Q."/>
            <person name="Kim S."/>
        </authorList>
    </citation>
    <scope>NUCLEOTIDE SEQUENCE</scope>
    <source>
        <strain evidence="3">KCTC 32296</strain>
    </source>
</reference>
<dbReference type="RefSeq" id="WP_189488401.1">
    <property type="nucleotide sequence ID" value="NZ_BMZB01000005.1"/>
</dbReference>
<feature type="compositionally biased region" description="Basic and acidic residues" evidence="1">
    <location>
        <begin position="164"/>
        <end position="176"/>
    </location>
</feature>
<protein>
    <submittedName>
        <fullName evidence="3">Uncharacterized protein</fullName>
    </submittedName>
</protein>
<evidence type="ECO:0000256" key="1">
    <source>
        <dbReference type="SAM" id="MobiDB-lite"/>
    </source>
</evidence>
<accession>A0A918QFJ6</accession>
<evidence type="ECO:0000256" key="2">
    <source>
        <dbReference type="SAM" id="Phobius"/>
    </source>
</evidence>
<reference evidence="3" key="1">
    <citation type="journal article" date="2014" name="Int. J. Syst. Evol. Microbiol.">
        <title>Complete genome sequence of Corynebacterium casei LMG S-19264T (=DSM 44701T), isolated from a smear-ripened cheese.</title>
        <authorList>
            <consortium name="US DOE Joint Genome Institute (JGI-PGF)"/>
            <person name="Walter F."/>
            <person name="Albersmeier A."/>
            <person name="Kalinowski J."/>
            <person name="Ruckert C."/>
        </authorList>
    </citation>
    <scope>NUCLEOTIDE SEQUENCE</scope>
    <source>
        <strain evidence="3">KCTC 32296</strain>
    </source>
</reference>
<comment type="caution">
    <text evidence="3">The sequence shown here is derived from an EMBL/GenBank/DDBJ whole genome shotgun (WGS) entry which is preliminary data.</text>
</comment>
<dbReference type="EMBL" id="BMZB01000005">
    <property type="protein sequence ID" value="GGZ42554.1"/>
    <property type="molecule type" value="Genomic_DNA"/>
</dbReference>
<dbReference type="AlphaFoldDB" id="A0A918QFJ6"/>
<feature type="transmembrane region" description="Helical" evidence="2">
    <location>
        <begin position="32"/>
        <end position="52"/>
    </location>
</feature>
<proteinExistence type="predicted"/>
<keyword evidence="2" id="KW-0812">Transmembrane</keyword>
<feature type="region of interest" description="Disordered" evidence="1">
    <location>
        <begin position="164"/>
        <end position="183"/>
    </location>
</feature>
<keyword evidence="2" id="KW-0472">Membrane</keyword>
<evidence type="ECO:0000313" key="3">
    <source>
        <dbReference type="EMBL" id="GGZ42554.1"/>
    </source>
</evidence>
<organism evidence="3 4">
    <name type="scientific">Asticcacaulis endophyticus</name>
    <dbReference type="NCBI Taxonomy" id="1395890"/>
    <lineage>
        <taxon>Bacteria</taxon>
        <taxon>Pseudomonadati</taxon>
        <taxon>Pseudomonadota</taxon>
        <taxon>Alphaproteobacteria</taxon>
        <taxon>Caulobacterales</taxon>
        <taxon>Caulobacteraceae</taxon>
        <taxon>Asticcacaulis</taxon>
    </lineage>
</organism>
<feature type="transmembrane region" description="Helical" evidence="2">
    <location>
        <begin position="215"/>
        <end position="235"/>
    </location>
</feature>
<keyword evidence="2" id="KW-1133">Transmembrane helix</keyword>
<dbReference type="Proteomes" id="UP000662572">
    <property type="component" value="Unassembled WGS sequence"/>
</dbReference>
<keyword evidence="4" id="KW-1185">Reference proteome</keyword>
<sequence>MEPQSPTLMMWSKLVDLHVFHDNLKQERLRRFMPFQLGLMAGFALSVMQLIAPTYPFSVPDVGYRIIWFTFALGFCYMGFNYARRTMAIDTRNAEYARTIKNQLRHFEQRLKPLFGDIDFMPYEGQFKVLNEHSVHLDSNGDYLIPRSSRSEPARIDHLGEHEDDAVEHMSAEDAPRRRRSSSRRRTSGKYFLDFTHVARPAAFHEARILQVVSWTWVASLACLLMTSAFVFNVIHWRV</sequence>
<name>A0A918QFJ6_9CAUL</name>
<gene>
    <name evidence="3" type="ORF">GCM10011273_31750</name>
</gene>
<evidence type="ECO:0000313" key="4">
    <source>
        <dbReference type="Proteomes" id="UP000662572"/>
    </source>
</evidence>